<accession>A0A6V7QEC9</accession>
<protein>
    <recommendedName>
        <fullName evidence="2">non-specific serine/threonine protein kinase</fullName>
        <ecNumber evidence="2">2.7.11.1</ecNumber>
    </recommendedName>
</protein>
<evidence type="ECO:0000259" key="7">
    <source>
        <dbReference type="PROSITE" id="PS50948"/>
    </source>
</evidence>
<sequence length="231" mass="25220">MKYNLEVPVWSVYIDSTVVTTDDLQLSISDDGNLILLSKDGSLIWSTNVTSPAASNSTVAVLLDSGNLVLRDGLNSSNVLWQSFDHPSDTWLPGAPLGFDRSTGNHIFLTSFYVDPSYYSSLDVETVGSPQFVLQTNGSGGDCINGCRRVTPLSCKNESSSYRGYIFENLPDNPQSFPASDHEECESACTSNCSCTAYSFSFGCKLWHGDLIDSALCDHCSMARQLAYEQK</sequence>
<dbReference type="SMART" id="SM00108">
    <property type="entry name" value="B_lectin"/>
    <property type="match status" value="1"/>
</dbReference>
<dbReference type="Gene3D" id="2.90.10.10">
    <property type="entry name" value="Bulb-type lectin domain"/>
    <property type="match status" value="1"/>
</dbReference>
<dbReference type="Pfam" id="PF01453">
    <property type="entry name" value="B_lectin"/>
    <property type="match status" value="1"/>
</dbReference>
<dbReference type="AlphaFoldDB" id="A0A6V7QEC9"/>
<dbReference type="PROSITE" id="PS50948">
    <property type="entry name" value="PAN"/>
    <property type="match status" value="1"/>
</dbReference>
<dbReference type="CDD" id="cd00028">
    <property type="entry name" value="B_lectin"/>
    <property type="match status" value="1"/>
</dbReference>
<comment type="catalytic activity">
    <reaction evidence="5">
        <text>L-seryl-[protein] + ATP = O-phospho-L-seryl-[protein] + ADP + H(+)</text>
        <dbReference type="Rhea" id="RHEA:17989"/>
        <dbReference type="Rhea" id="RHEA-COMP:9863"/>
        <dbReference type="Rhea" id="RHEA-COMP:11604"/>
        <dbReference type="ChEBI" id="CHEBI:15378"/>
        <dbReference type="ChEBI" id="CHEBI:29999"/>
        <dbReference type="ChEBI" id="CHEBI:30616"/>
        <dbReference type="ChEBI" id="CHEBI:83421"/>
        <dbReference type="ChEBI" id="CHEBI:456216"/>
        <dbReference type="EC" id="2.7.11.1"/>
    </reaction>
</comment>
<dbReference type="GO" id="GO:0051707">
    <property type="term" value="P:response to other organism"/>
    <property type="evidence" value="ECO:0007669"/>
    <property type="project" value="UniProtKB-ARBA"/>
</dbReference>
<organism evidence="8">
    <name type="scientific">Ananas comosus var. bracteatus</name>
    <name type="common">red pineapple</name>
    <dbReference type="NCBI Taxonomy" id="296719"/>
    <lineage>
        <taxon>Eukaryota</taxon>
        <taxon>Viridiplantae</taxon>
        <taxon>Streptophyta</taxon>
        <taxon>Embryophyta</taxon>
        <taxon>Tracheophyta</taxon>
        <taxon>Spermatophyta</taxon>
        <taxon>Magnoliopsida</taxon>
        <taxon>Liliopsida</taxon>
        <taxon>Poales</taxon>
        <taxon>Bromeliaceae</taxon>
        <taxon>Bromelioideae</taxon>
        <taxon>Ananas</taxon>
    </lineage>
</organism>
<dbReference type="PROSITE" id="PS50927">
    <property type="entry name" value="BULB_LECTIN"/>
    <property type="match status" value="1"/>
</dbReference>
<dbReference type="GO" id="GO:0004674">
    <property type="term" value="F:protein serine/threonine kinase activity"/>
    <property type="evidence" value="ECO:0007669"/>
    <property type="project" value="UniProtKB-EC"/>
</dbReference>
<dbReference type="InterPro" id="IPR036426">
    <property type="entry name" value="Bulb-type_lectin_dom_sf"/>
</dbReference>
<dbReference type="GO" id="GO:0016020">
    <property type="term" value="C:membrane"/>
    <property type="evidence" value="ECO:0007669"/>
    <property type="project" value="UniProtKB-SubCell"/>
</dbReference>
<dbReference type="CDD" id="cd01098">
    <property type="entry name" value="PAN_AP_plant"/>
    <property type="match status" value="1"/>
</dbReference>
<dbReference type="SUPFAM" id="SSF51110">
    <property type="entry name" value="alpha-D-mannose-specific plant lectins"/>
    <property type="match status" value="1"/>
</dbReference>
<evidence type="ECO:0000256" key="3">
    <source>
        <dbReference type="ARBA" id="ARBA00023170"/>
    </source>
</evidence>
<dbReference type="InterPro" id="IPR001480">
    <property type="entry name" value="Bulb-type_lectin_dom"/>
</dbReference>
<keyword evidence="3" id="KW-0675">Receptor</keyword>
<dbReference type="PANTHER" id="PTHR32444:SF247">
    <property type="entry name" value="OS01G0958200 PROTEIN"/>
    <property type="match status" value="1"/>
</dbReference>
<evidence type="ECO:0000259" key="6">
    <source>
        <dbReference type="PROSITE" id="PS50927"/>
    </source>
</evidence>
<dbReference type="PANTHER" id="PTHR32444">
    <property type="entry name" value="BULB-TYPE LECTIN DOMAIN-CONTAINING PROTEIN"/>
    <property type="match status" value="1"/>
</dbReference>
<comment type="subcellular location">
    <subcellularLocation>
        <location evidence="1">Membrane</location>
        <topology evidence="1">Single-pass type I membrane protein</topology>
    </subcellularLocation>
</comment>
<dbReference type="EMBL" id="LR862135">
    <property type="protein sequence ID" value="CAD1841166.1"/>
    <property type="molecule type" value="Genomic_DNA"/>
</dbReference>
<comment type="catalytic activity">
    <reaction evidence="4">
        <text>L-threonyl-[protein] + ATP = O-phospho-L-threonyl-[protein] + ADP + H(+)</text>
        <dbReference type="Rhea" id="RHEA:46608"/>
        <dbReference type="Rhea" id="RHEA-COMP:11060"/>
        <dbReference type="Rhea" id="RHEA-COMP:11605"/>
        <dbReference type="ChEBI" id="CHEBI:15378"/>
        <dbReference type="ChEBI" id="CHEBI:30013"/>
        <dbReference type="ChEBI" id="CHEBI:30616"/>
        <dbReference type="ChEBI" id="CHEBI:61977"/>
        <dbReference type="ChEBI" id="CHEBI:456216"/>
        <dbReference type="EC" id="2.7.11.1"/>
    </reaction>
</comment>
<evidence type="ECO:0000256" key="4">
    <source>
        <dbReference type="ARBA" id="ARBA00047899"/>
    </source>
</evidence>
<reference evidence="8" key="1">
    <citation type="submission" date="2020-07" db="EMBL/GenBank/DDBJ databases">
        <authorList>
            <person name="Lin J."/>
        </authorList>
    </citation>
    <scope>NUCLEOTIDE SEQUENCE</scope>
</reference>
<evidence type="ECO:0000256" key="2">
    <source>
        <dbReference type="ARBA" id="ARBA00012513"/>
    </source>
</evidence>
<dbReference type="Pfam" id="PF08276">
    <property type="entry name" value="PAN_2"/>
    <property type="match status" value="1"/>
</dbReference>
<gene>
    <name evidence="8" type="ORF">CB5_LOCUS24377</name>
</gene>
<evidence type="ECO:0000256" key="1">
    <source>
        <dbReference type="ARBA" id="ARBA00004479"/>
    </source>
</evidence>
<dbReference type="InterPro" id="IPR003609">
    <property type="entry name" value="Pan_app"/>
</dbReference>
<evidence type="ECO:0000256" key="5">
    <source>
        <dbReference type="ARBA" id="ARBA00048679"/>
    </source>
</evidence>
<feature type="domain" description="Bulb-type lectin" evidence="6">
    <location>
        <begin position="1"/>
        <end position="83"/>
    </location>
</feature>
<proteinExistence type="predicted"/>
<evidence type="ECO:0000313" key="8">
    <source>
        <dbReference type="EMBL" id="CAD1841166.1"/>
    </source>
</evidence>
<feature type="domain" description="Apple" evidence="7">
    <location>
        <begin position="155"/>
        <end position="231"/>
    </location>
</feature>
<name>A0A6V7QEC9_ANACO</name>
<dbReference type="EC" id="2.7.11.1" evidence="2"/>